<feature type="compositionally biased region" description="Polar residues" evidence="2">
    <location>
        <begin position="17"/>
        <end position="27"/>
    </location>
</feature>
<feature type="compositionally biased region" description="Polar residues" evidence="2">
    <location>
        <begin position="1"/>
        <end position="10"/>
    </location>
</feature>
<dbReference type="EMBL" id="QPFP01000059">
    <property type="protein sequence ID" value="TEB25138.1"/>
    <property type="molecule type" value="Genomic_DNA"/>
</dbReference>
<feature type="region of interest" description="Disordered" evidence="2">
    <location>
        <begin position="293"/>
        <end position="314"/>
    </location>
</feature>
<dbReference type="Proteomes" id="UP000298030">
    <property type="component" value="Unassembled WGS sequence"/>
</dbReference>
<feature type="region of interest" description="Disordered" evidence="2">
    <location>
        <begin position="446"/>
        <end position="510"/>
    </location>
</feature>
<protein>
    <submittedName>
        <fullName evidence="3">Actin-like ATPase domain-containing protein</fullName>
    </submittedName>
</protein>
<dbReference type="SMART" id="SM00268">
    <property type="entry name" value="ACTIN"/>
    <property type="match status" value="1"/>
</dbReference>
<name>A0A4Y7SU02_COPMI</name>
<gene>
    <name evidence="3" type="ORF">FA13DRAFT_1900221</name>
</gene>
<feature type="compositionally biased region" description="Low complexity" evidence="2">
    <location>
        <begin position="457"/>
        <end position="482"/>
    </location>
</feature>
<proteinExistence type="inferred from homology"/>
<dbReference type="InterPro" id="IPR043129">
    <property type="entry name" value="ATPase_NBD"/>
</dbReference>
<dbReference type="STRING" id="71717.A0A4Y7SU02"/>
<dbReference type="OrthoDB" id="337660at2759"/>
<feature type="compositionally biased region" description="Polar residues" evidence="2">
    <location>
        <begin position="667"/>
        <end position="679"/>
    </location>
</feature>
<dbReference type="InterPro" id="IPR004000">
    <property type="entry name" value="Actin"/>
</dbReference>
<sequence>MSYPNVPQTPRSKERSTQPTTPATNRLATSHITQASPHYTTTRRHSLYGVEDRVVIDPGSRIWKVGFSGEGKPRDVFLAAGNEAESLWKLGRTSEPQARAEEEKMLEIRVRRCLRAVFHDSLLTDPKARKVIIVETPLFPMYIKEMIARILFEIQVPSVSFAPSHLLSLMAVGRITGLVIDCGHLESIALPIFAGRPIYPRIQTTPLAGERLSSHLRALLLMFATYLPPPSSLSAAINVPAANRATRVPPEVLNDKVVEEIKARCCFVGTALGSLAKFHEEYIMNTNTADSDVEMVNPESSAPSESGHSGFESMSAPSEFSIITNSQAETSLRGGVMKSEGYLQALASMYKKHSTATDLQMRVQPVQQTGTGMGTLIIPGWIRERAGEVMFEGDVDESSLAETILNSLLKIPVDLRKTLASSILVSGGTAMLPGFIPRLHSEMLKALAPPSSPPSRSPFNPSSSTSSSCNPSSSTSSFNPVSGPDPTTPSATKLTHSHQRTKGARPVLPPYDKYASLRPLIPYIAILNNPSPPAAQSERARANQGKAPSFTPAMLAWVGGSLAGALKTGGSEVIRENWDELEDNPDAGDESMEMNVPRGSDAMDISELTGPAGSSPLRKGNLLPDWTRSPMRSGAPHVPRAVQALAPLPRILGFDGEDRDEHEETTTPDGSPTTEAIPV</sequence>
<keyword evidence="4" id="KW-1185">Reference proteome</keyword>
<reference evidence="3 4" key="1">
    <citation type="journal article" date="2019" name="Nat. Ecol. Evol.">
        <title>Megaphylogeny resolves global patterns of mushroom evolution.</title>
        <authorList>
            <person name="Varga T."/>
            <person name="Krizsan K."/>
            <person name="Foldi C."/>
            <person name="Dima B."/>
            <person name="Sanchez-Garcia M."/>
            <person name="Sanchez-Ramirez S."/>
            <person name="Szollosi G.J."/>
            <person name="Szarkandi J.G."/>
            <person name="Papp V."/>
            <person name="Albert L."/>
            <person name="Andreopoulos W."/>
            <person name="Angelini C."/>
            <person name="Antonin V."/>
            <person name="Barry K.W."/>
            <person name="Bougher N.L."/>
            <person name="Buchanan P."/>
            <person name="Buyck B."/>
            <person name="Bense V."/>
            <person name="Catcheside P."/>
            <person name="Chovatia M."/>
            <person name="Cooper J."/>
            <person name="Damon W."/>
            <person name="Desjardin D."/>
            <person name="Finy P."/>
            <person name="Geml J."/>
            <person name="Haridas S."/>
            <person name="Hughes K."/>
            <person name="Justo A."/>
            <person name="Karasinski D."/>
            <person name="Kautmanova I."/>
            <person name="Kiss B."/>
            <person name="Kocsube S."/>
            <person name="Kotiranta H."/>
            <person name="LaButti K.M."/>
            <person name="Lechner B.E."/>
            <person name="Liimatainen K."/>
            <person name="Lipzen A."/>
            <person name="Lukacs Z."/>
            <person name="Mihaltcheva S."/>
            <person name="Morgado L.N."/>
            <person name="Niskanen T."/>
            <person name="Noordeloos M.E."/>
            <person name="Ohm R.A."/>
            <person name="Ortiz-Santana B."/>
            <person name="Ovrebo C."/>
            <person name="Racz N."/>
            <person name="Riley R."/>
            <person name="Savchenko A."/>
            <person name="Shiryaev A."/>
            <person name="Soop K."/>
            <person name="Spirin V."/>
            <person name="Szebenyi C."/>
            <person name="Tomsovsky M."/>
            <person name="Tulloss R.E."/>
            <person name="Uehling J."/>
            <person name="Grigoriev I.V."/>
            <person name="Vagvolgyi C."/>
            <person name="Papp T."/>
            <person name="Martin F.M."/>
            <person name="Miettinen O."/>
            <person name="Hibbett D.S."/>
            <person name="Nagy L.G."/>
        </authorList>
    </citation>
    <scope>NUCLEOTIDE SEQUENCE [LARGE SCALE GENOMIC DNA]</scope>
    <source>
        <strain evidence="3 4">FP101781</strain>
    </source>
</reference>
<evidence type="ECO:0000256" key="1">
    <source>
        <dbReference type="RuleBase" id="RU000487"/>
    </source>
</evidence>
<dbReference type="Pfam" id="PF00022">
    <property type="entry name" value="Actin"/>
    <property type="match status" value="1"/>
</dbReference>
<feature type="region of interest" description="Disordered" evidence="2">
    <location>
        <begin position="653"/>
        <end position="679"/>
    </location>
</feature>
<dbReference type="CDD" id="cd10207">
    <property type="entry name" value="ASKHA_NBD_Arp10"/>
    <property type="match status" value="1"/>
</dbReference>
<comment type="caution">
    <text evidence="3">The sequence shown here is derived from an EMBL/GenBank/DDBJ whole genome shotgun (WGS) entry which is preliminary data.</text>
</comment>
<dbReference type="AlphaFoldDB" id="A0A4Y7SU02"/>
<evidence type="ECO:0000313" key="3">
    <source>
        <dbReference type="EMBL" id="TEB25138.1"/>
    </source>
</evidence>
<dbReference type="Gene3D" id="3.90.640.10">
    <property type="entry name" value="Actin, Chain A, domain 4"/>
    <property type="match status" value="1"/>
</dbReference>
<dbReference type="Gene3D" id="3.30.420.40">
    <property type="match status" value="3"/>
</dbReference>
<feature type="region of interest" description="Disordered" evidence="2">
    <location>
        <begin position="1"/>
        <end position="27"/>
    </location>
</feature>
<feature type="compositionally biased region" description="Polar residues" evidence="2">
    <location>
        <begin position="298"/>
        <end position="307"/>
    </location>
</feature>
<organism evidence="3 4">
    <name type="scientific">Coprinellus micaceus</name>
    <name type="common">Glistening ink-cap mushroom</name>
    <name type="synonym">Coprinus micaceus</name>
    <dbReference type="NCBI Taxonomy" id="71717"/>
    <lineage>
        <taxon>Eukaryota</taxon>
        <taxon>Fungi</taxon>
        <taxon>Dikarya</taxon>
        <taxon>Basidiomycota</taxon>
        <taxon>Agaricomycotina</taxon>
        <taxon>Agaricomycetes</taxon>
        <taxon>Agaricomycetidae</taxon>
        <taxon>Agaricales</taxon>
        <taxon>Agaricineae</taxon>
        <taxon>Psathyrellaceae</taxon>
        <taxon>Coprinellus</taxon>
    </lineage>
</organism>
<evidence type="ECO:0000256" key="2">
    <source>
        <dbReference type="SAM" id="MobiDB-lite"/>
    </source>
</evidence>
<dbReference type="PANTHER" id="PTHR11937">
    <property type="entry name" value="ACTIN"/>
    <property type="match status" value="1"/>
</dbReference>
<accession>A0A4Y7SU02</accession>
<dbReference type="SUPFAM" id="SSF53067">
    <property type="entry name" value="Actin-like ATPase domain"/>
    <property type="match status" value="2"/>
</dbReference>
<comment type="similarity">
    <text evidence="1">Belongs to the actin family.</text>
</comment>
<evidence type="ECO:0000313" key="4">
    <source>
        <dbReference type="Proteomes" id="UP000298030"/>
    </source>
</evidence>